<accession>A0A5N3P5F8</accession>
<dbReference type="EMBL" id="VCMV01000052">
    <property type="protein sequence ID" value="KAB0264968.1"/>
    <property type="molecule type" value="Genomic_DNA"/>
</dbReference>
<evidence type="ECO:0000256" key="1">
    <source>
        <dbReference type="SAM" id="Phobius"/>
    </source>
</evidence>
<evidence type="ECO:0000313" key="3">
    <source>
        <dbReference type="Proteomes" id="UP000325684"/>
    </source>
</evidence>
<evidence type="ECO:0008006" key="4">
    <source>
        <dbReference type="Google" id="ProtNLM"/>
    </source>
</evidence>
<dbReference type="RefSeq" id="WP_150948084.1">
    <property type="nucleotide sequence ID" value="NZ_VCMV01000052.1"/>
</dbReference>
<organism evidence="2 3">
    <name type="scientific">Microvirga brassicacearum</name>
    <dbReference type="NCBI Taxonomy" id="2580413"/>
    <lineage>
        <taxon>Bacteria</taxon>
        <taxon>Pseudomonadati</taxon>
        <taxon>Pseudomonadota</taxon>
        <taxon>Alphaproteobacteria</taxon>
        <taxon>Hyphomicrobiales</taxon>
        <taxon>Methylobacteriaceae</taxon>
        <taxon>Microvirga</taxon>
    </lineage>
</organism>
<keyword evidence="3" id="KW-1185">Reference proteome</keyword>
<reference evidence="2 3" key="1">
    <citation type="journal article" date="2019" name="Microorganisms">
        <title>Genome Insights into the Novel Species Microvirga brassicacearum, a Rapeseed Endophyte with Biotechnological Potential.</title>
        <authorList>
            <person name="Jimenez-Gomez A."/>
            <person name="Saati-Santamaria Z."/>
            <person name="Igual J.M."/>
            <person name="Rivas R."/>
            <person name="Mateos P.F."/>
            <person name="Garcia-Fraile P."/>
        </authorList>
    </citation>
    <scope>NUCLEOTIDE SEQUENCE [LARGE SCALE GENOMIC DNA]</scope>
    <source>
        <strain evidence="2 3">CDVBN77</strain>
    </source>
</reference>
<keyword evidence="1" id="KW-0472">Membrane</keyword>
<proteinExistence type="predicted"/>
<sequence length="68" mass="7357">MRMNYLILGLVTLLAVVGLFVSRDPERSARLSQMYDDAALSGDAKQAALVLIALAIGGFVAYLTISRR</sequence>
<comment type="caution">
    <text evidence="2">The sequence shown here is derived from an EMBL/GenBank/DDBJ whole genome shotgun (WGS) entry which is preliminary data.</text>
</comment>
<name>A0A5N3P5F8_9HYPH</name>
<keyword evidence="1" id="KW-0812">Transmembrane</keyword>
<dbReference type="AlphaFoldDB" id="A0A5N3P5F8"/>
<feature type="transmembrane region" description="Helical" evidence="1">
    <location>
        <begin position="46"/>
        <end position="65"/>
    </location>
</feature>
<protein>
    <recommendedName>
        <fullName evidence="4">DUF3185 family protein</fullName>
    </recommendedName>
</protein>
<dbReference type="Proteomes" id="UP000325684">
    <property type="component" value="Unassembled WGS sequence"/>
</dbReference>
<evidence type="ECO:0000313" key="2">
    <source>
        <dbReference type="EMBL" id="KAB0264968.1"/>
    </source>
</evidence>
<keyword evidence="1" id="KW-1133">Transmembrane helix</keyword>
<gene>
    <name evidence="2" type="ORF">FEZ63_20760</name>
</gene>